<dbReference type="GO" id="GO:0006260">
    <property type="term" value="P:DNA replication"/>
    <property type="evidence" value="ECO:0007669"/>
    <property type="project" value="UniProtKB-KW"/>
</dbReference>
<keyword evidence="1" id="KW-0235">DNA replication</keyword>
<dbReference type="Pfam" id="PF01446">
    <property type="entry name" value="Rep_1"/>
    <property type="match status" value="1"/>
</dbReference>
<dbReference type="AlphaFoldDB" id="A0A8F1SZH9"/>
<evidence type="ECO:0000256" key="1">
    <source>
        <dbReference type="ARBA" id="ARBA00022705"/>
    </source>
</evidence>
<protein>
    <submittedName>
        <fullName evidence="2">Replication protein</fullName>
    </submittedName>
</protein>
<dbReference type="InterPro" id="IPR000989">
    <property type="entry name" value="Rep"/>
</dbReference>
<gene>
    <name evidence="2" type="primary">repI</name>
</gene>
<sequence>MLKKDNKKAHISDALAGDEIQALQSADADQHRDRITRFGILKHRSKLQEQYLWTQVDFKSEGEDDLSNKALKAAAKLKGCGQFLLFRNYYTIDQIKLEKFHVCGQHLLCPMCAGIRAARSMSRYIQRIEELMRQNRHLKPVLITLTVKNGEDLQERFDHLTRSFKTLLARYRDYKKKGRGFNQFCKIDGAFYTTEYTYNDKTKQWHPHIHIFALLNEWIDQEELAETWHDITRGFLYR</sequence>
<dbReference type="GO" id="GO:0003677">
    <property type="term" value="F:DNA binding"/>
    <property type="evidence" value="ECO:0007669"/>
    <property type="project" value="InterPro"/>
</dbReference>
<reference evidence="2" key="1">
    <citation type="journal article" date="2021" name="Viruses">
        <title>Circular Rep-Encoding Single-Stranded DNA Sequences in Milk from Water Buffaloes (Bubalus arnee f. bubalis).</title>
        <authorList>
            <person name="Koenig M.-T."/>
            <person name="Fux R."/>
            <person name="Link E."/>
            <person name="Sutter G."/>
            <person name="Maertlbauer E."/>
            <person name="Didier A."/>
        </authorList>
    </citation>
    <scope>NUCLEOTIDE SEQUENCE</scope>
    <source>
        <strain evidence="2">12BAMI.2349</strain>
    </source>
</reference>
<name>A0A8F1SZH9_9ZZZZ</name>
<organism evidence="2">
    <name type="scientific">SPHINX/BMMF group 2 DNA sequence</name>
    <dbReference type="NCBI Taxonomy" id="2502152"/>
    <lineage>
        <taxon>unclassified sequences</taxon>
    </lineage>
</organism>
<evidence type="ECO:0000313" key="2">
    <source>
        <dbReference type="EMBL" id="QWQ66132.1"/>
    </source>
</evidence>
<dbReference type="EMBL" id="MW828662">
    <property type="protein sequence ID" value="QWQ66132.1"/>
    <property type="molecule type" value="Genomic_DNA"/>
</dbReference>
<accession>A0A8F1SZH9</accession>
<proteinExistence type="predicted"/>